<dbReference type="PANTHER" id="PTHR43877">
    <property type="entry name" value="AMINOALKYLPHOSPHONATE N-ACETYLTRANSFERASE-RELATED-RELATED"/>
    <property type="match status" value="1"/>
</dbReference>
<name>A0A975U2J1_9PROT</name>
<evidence type="ECO:0000256" key="2">
    <source>
        <dbReference type="ARBA" id="ARBA00023315"/>
    </source>
</evidence>
<keyword evidence="1 4" id="KW-0808">Transferase</keyword>
<dbReference type="GO" id="GO:0016747">
    <property type="term" value="F:acyltransferase activity, transferring groups other than amino-acyl groups"/>
    <property type="evidence" value="ECO:0007669"/>
    <property type="project" value="InterPro"/>
</dbReference>
<keyword evidence="5" id="KW-1185">Reference proteome</keyword>
<dbReference type="EMBL" id="CP076448">
    <property type="protein sequence ID" value="QXM23916.1"/>
    <property type="molecule type" value="Genomic_DNA"/>
</dbReference>
<evidence type="ECO:0000256" key="1">
    <source>
        <dbReference type="ARBA" id="ARBA00022679"/>
    </source>
</evidence>
<feature type="domain" description="N-acetyltransferase" evidence="3">
    <location>
        <begin position="24"/>
        <end position="181"/>
    </location>
</feature>
<reference evidence="4" key="1">
    <citation type="submission" date="2021-06" db="EMBL/GenBank/DDBJ databases">
        <title>Elioraea tepida, sp. nov., a moderately thermophilic aerobic anoxygenic phototrophic bacterium isolated from an alkaline siliceous hot spring mat community in Yellowstone National Park, WY, USA.</title>
        <authorList>
            <person name="Saini M.K."/>
            <person name="Yoshida S."/>
            <person name="Sebastian A."/>
            <person name="Hirose S."/>
            <person name="Hara E."/>
            <person name="Tamaki H."/>
            <person name="Soulier N.T."/>
            <person name="Albert I."/>
            <person name="Hanada S."/>
            <person name="Bryant D.A."/>
            <person name="Tank M."/>
        </authorList>
    </citation>
    <scope>NUCLEOTIDE SEQUENCE</scope>
    <source>
        <strain evidence="4">MS-P2</strain>
    </source>
</reference>
<evidence type="ECO:0000259" key="3">
    <source>
        <dbReference type="PROSITE" id="PS51186"/>
    </source>
</evidence>
<dbReference type="EC" id="2.3.1.-" evidence="4"/>
<keyword evidence="2 4" id="KW-0012">Acyltransferase</keyword>
<protein>
    <submittedName>
        <fullName evidence="4">GNAT family N-acetyltransferase</fullName>
        <ecNumber evidence="4">2.3.1.-</ecNumber>
    </submittedName>
</protein>
<dbReference type="PANTHER" id="PTHR43877:SF2">
    <property type="entry name" value="AMINOALKYLPHOSPHONATE N-ACETYLTRANSFERASE-RELATED"/>
    <property type="match status" value="1"/>
</dbReference>
<dbReference type="InterPro" id="IPR000182">
    <property type="entry name" value="GNAT_dom"/>
</dbReference>
<proteinExistence type="predicted"/>
<dbReference type="PROSITE" id="PS51186">
    <property type="entry name" value="GNAT"/>
    <property type="match status" value="2"/>
</dbReference>
<gene>
    <name evidence="4" type="ORF">KO353_11510</name>
</gene>
<organism evidence="4 5">
    <name type="scientific">Elioraea tepida</name>
    <dbReference type="NCBI Taxonomy" id="2843330"/>
    <lineage>
        <taxon>Bacteria</taxon>
        <taxon>Pseudomonadati</taxon>
        <taxon>Pseudomonadota</taxon>
        <taxon>Alphaproteobacteria</taxon>
        <taxon>Acetobacterales</taxon>
        <taxon>Elioraeaceae</taxon>
        <taxon>Elioraea</taxon>
    </lineage>
</organism>
<dbReference type="AlphaFoldDB" id="A0A975U2J1"/>
<dbReference type="InterPro" id="IPR050832">
    <property type="entry name" value="Bact_Acetyltransf"/>
</dbReference>
<dbReference type="Proteomes" id="UP000694001">
    <property type="component" value="Chromosome"/>
</dbReference>
<accession>A0A975U2J1</accession>
<dbReference type="KEGG" id="elio:KO353_11510"/>
<evidence type="ECO:0000313" key="4">
    <source>
        <dbReference type="EMBL" id="QXM23916.1"/>
    </source>
</evidence>
<dbReference type="CDD" id="cd04301">
    <property type="entry name" value="NAT_SF"/>
    <property type="match status" value="2"/>
</dbReference>
<evidence type="ECO:0000313" key="5">
    <source>
        <dbReference type="Proteomes" id="UP000694001"/>
    </source>
</evidence>
<dbReference type="Pfam" id="PF00583">
    <property type="entry name" value="Acetyltransf_1"/>
    <property type="match status" value="2"/>
</dbReference>
<feature type="domain" description="N-acetyltransferase" evidence="3">
    <location>
        <begin position="185"/>
        <end position="353"/>
    </location>
</feature>
<sequence>MISVRPAAAFKPSAPPLPDAAYEGSIRPGRDADAAGYIALIGACWGEYPGCVLDVENEAPELRALASHIAARGGALWTAEVAGAVVGMVGTVPLNHDDAWEITRMYVAATHRGTGLAADLLRTAEGHARSRGAKRIVLWTDTRFEAAHRFYEKHSYVRAGSIRVLDDRSRSLEFRYAKPISGTVVEILDPAAAVSAERRLAEVLKACVDDGAVVGFLAPLPIEKARAFWRERASEVAAARRVILAAWVDGEIAGCLQLDLDVPENQTHRAEVRQLLVHPEFRRRGVGRELMARIDRAATAHGRRLLVLRTWPGGPAETIVRSLGWQFVGVIPGYAMRPTGEPVDEGYWWKRVE</sequence>